<dbReference type="Pfam" id="PF02152">
    <property type="entry name" value="FolB"/>
    <property type="match status" value="1"/>
</dbReference>
<dbReference type="Proteomes" id="UP000184444">
    <property type="component" value="Unassembled WGS sequence"/>
</dbReference>
<dbReference type="OrthoDB" id="7678026at2"/>
<dbReference type="EMBL" id="FRCK01000010">
    <property type="protein sequence ID" value="SHM45970.1"/>
    <property type="molecule type" value="Genomic_DNA"/>
</dbReference>
<evidence type="ECO:0000313" key="3">
    <source>
        <dbReference type="Proteomes" id="UP000184444"/>
    </source>
</evidence>
<sequence>MDQPDRIHLRDYIVSAEIGAFQSERGQQQRLRFAIEVALARPVAGVDDHVDRILSYDVLTGAVADGLADRRYDLLETLAERIAAQVLAQPLAAEVTVSIEKLDRVPGALGVTLTRRAGRVQATASAARPALLVMGRRVESLPAGALVVIPAAPLLPLPQGANARRIALLALDQAAWALAGDLGLTVADSRTELDWAAANGIAVVWAPARMVADSDLPAEPAALALWLAERLDATLIDWALPAGESLPAAAAGFRIPSALLPG</sequence>
<dbReference type="SUPFAM" id="SSF55620">
    <property type="entry name" value="Tetrahydrobiopterin biosynthesis enzymes-like"/>
    <property type="match status" value="1"/>
</dbReference>
<gene>
    <name evidence="2" type="ORF">SAMN05444389_1108</name>
</gene>
<dbReference type="InterPro" id="IPR006157">
    <property type="entry name" value="FolB_dom"/>
</dbReference>
<protein>
    <submittedName>
        <fullName evidence="2">Dihydroneopterin aldolase</fullName>
    </submittedName>
</protein>
<dbReference type="GO" id="GO:0006760">
    <property type="term" value="P:folic acid-containing compound metabolic process"/>
    <property type="evidence" value="ECO:0007669"/>
    <property type="project" value="InterPro"/>
</dbReference>
<dbReference type="RefSeq" id="WP_073067876.1">
    <property type="nucleotide sequence ID" value="NZ_FRCK01000010.1"/>
</dbReference>
<proteinExistence type="predicted"/>
<evidence type="ECO:0000259" key="1">
    <source>
        <dbReference type="SMART" id="SM00905"/>
    </source>
</evidence>
<dbReference type="SMART" id="SM00905">
    <property type="entry name" value="FolB"/>
    <property type="match status" value="1"/>
</dbReference>
<evidence type="ECO:0000313" key="2">
    <source>
        <dbReference type="EMBL" id="SHM45970.1"/>
    </source>
</evidence>
<dbReference type="GO" id="GO:0004150">
    <property type="term" value="F:dihydroneopterin aldolase activity"/>
    <property type="evidence" value="ECO:0007669"/>
    <property type="project" value="InterPro"/>
</dbReference>
<organism evidence="2 3">
    <name type="scientific">Paracoccus solventivorans</name>
    <dbReference type="NCBI Taxonomy" id="53463"/>
    <lineage>
        <taxon>Bacteria</taxon>
        <taxon>Pseudomonadati</taxon>
        <taxon>Pseudomonadota</taxon>
        <taxon>Alphaproteobacteria</taxon>
        <taxon>Rhodobacterales</taxon>
        <taxon>Paracoccaceae</taxon>
        <taxon>Paracoccus</taxon>
    </lineage>
</organism>
<feature type="domain" description="Dihydroneopterin aldolase/epimerase" evidence="1">
    <location>
        <begin position="7"/>
        <end position="115"/>
    </location>
</feature>
<name>A0A1M7IYW8_9RHOB</name>
<reference evidence="3" key="1">
    <citation type="submission" date="2016-11" db="EMBL/GenBank/DDBJ databases">
        <authorList>
            <person name="Varghese N."/>
            <person name="Submissions S."/>
        </authorList>
    </citation>
    <scope>NUCLEOTIDE SEQUENCE [LARGE SCALE GENOMIC DNA]</scope>
    <source>
        <strain evidence="3">DSM 6637</strain>
    </source>
</reference>
<dbReference type="STRING" id="53463.SAMN05444389_1108"/>
<keyword evidence="3" id="KW-1185">Reference proteome</keyword>
<dbReference type="AlphaFoldDB" id="A0A1M7IYW8"/>
<dbReference type="InterPro" id="IPR043133">
    <property type="entry name" value="GTP-CH-I_C/QueF"/>
</dbReference>
<dbReference type="Gene3D" id="3.30.1130.10">
    <property type="match status" value="1"/>
</dbReference>
<accession>A0A1M7IYW8</accession>